<proteinExistence type="predicted"/>
<keyword evidence="3" id="KW-1185">Reference proteome</keyword>
<evidence type="ECO:0000313" key="3">
    <source>
        <dbReference type="Proteomes" id="UP001529510"/>
    </source>
</evidence>
<organism evidence="2 3">
    <name type="scientific">Cirrhinus mrigala</name>
    <name type="common">Mrigala</name>
    <dbReference type="NCBI Taxonomy" id="683832"/>
    <lineage>
        <taxon>Eukaryota</taxon>
        <taxon>Metazoa</taxon>
        <taxon>Chordata</taxon>
        <taxon>Craniata</taxon>
        <taxon>Vertebrata</taxon>
        <taxon>Euteleostomi</taxon>
        <taxon>Actinopterygii</taxon>
        <taxon>Neopterygii</taxon>
        <taxon>Teleostei</taxon>
        <taxon>Ostariophysi</taxon>
        <taxon>Cypriniformes</taxon>
        <taxon>Cyprinidae</taxon>
        <taxon>Labeoninae</taxon>
        <taxon>Labeonini</taxon>
        <taxon>Cirrhinus</taxon>
    </lineage>
</organism>
<gene>
    <name evidence="2" type="ORF">M9458_030248</name>
</gene>
<comment type="caution">
    <text evidence="2">The sequence shown here is derived from an EMBL/GenBank/DDBJ whole genome shotgun (WGS) entry which is preliminary data.</text>
</comment>
<evidence type="ECO:0000313" key="2">
    <source>
        <dbReference type="EMBL" id="KAL0174280.1"/>
    </source>
</evidence>
<feature type="non-terminal residue" evidence="2">
    <location>
        <position position="1"/>
    </location>
</feature>
<dbReference type="AlphaFoldDB" id="A0ABD0PKK3"/>
<reference evidence="2 3" key="1">
    <citation type="submission" date="2024-05" db="EMBL/GenBank/DDBJ databases">
        <title>Genome sequencing and assembly of Indian major carp, Cirrhinus mrigala (Hamilton, 1822).</title>
        <authorList>
            <person name="Mohindra V."/>
            <person name="Chowdhury L.M."/>
            <person name="Lal K."/>
            <person name="Jena J.K."/>
        </authorList>
    </citation>
    <scope>NUCLEOTIDE SEQUENCE [LARGE SCALE GENOMIC DNA]</scope>
    <source>
        <strain evidence="2">CM1030</strain>
        <tissue evidence="2">Blood</tissue>
    </source>
</reference>
<accession>A0ABD0PKK3</accession>
<sequence>QDVAYQMRTKTKEECEGHYMKNFINNPLFSSTLLSLRQMEDHLSRTADTAIPFK</sequence>
<evidence type="ECO:0000259" key="1">
    <source>
        <dbReference type="PROSITE" id="PS51293"/>
    </source>
</evidence>
<dbReference type="Proteomes" id="UP001529510">
    <property type="component" value="Unassembled WGS sequence"/>
</dbReference>
<dbReference type="EMBL" id="JAMKFB020000015">
    <property type="protein sequence ID" value="KAL0174280.1"/>
    <property type="molecule type" value="Genomic_DNA"/>
</dbReference>
<feature type="non-terminal residue" evidence="2">
    <location>
        <position position="54"/>
    </location>
</feature>
<protein>
    <recommendedName>
        <fullName evidence="1">SANT domain-containing protein</fullName>
    </recommendedName>
</protein>
<name>A0ABD0PKK3_CIRMR</name>
<dbReference type="InterPro" id="IPR017884">
    <property type="entry name" value="SANT_dom"/>
</dbReference>
<feature type="domain" description="SANT" evidence="1">
    <location>
        <begin position="1"/>
        <end position="27"/>
    </location>
</feature>
<dbReference type="PROSITE" id="PS51293">
    <property type="entry name" value="SANT"/>
    <property type="match status" value="1"/>
</dbReference>